<dbReference type="AlphaFoldDB" id="A0AAV3Y338"/>
<sequence length="87" mass="10024">MLQVFGIVAPQEMQTTKTRLRQFPDKNAFSLAQMFINGLNPHSLVAEEAHFVLERNCHRIDGRLDNGQLDQVLRFSEQIIKTINDKT</sequence>
<dbReference type="EMBL" id="BLXT01000403">
    <property type="protein sequence ID" value="GFN76672.1"/>
    <property type="molecule type" value="Genomic_DNA"/>
</dbReference>
<keyword evidence="2" id="KW-1185">Reference proteome</keyword>
<name>A0AAV3Y338_9GAST</name>
<evidence type="ECO:0000313" key="2">
    <source>
        <dbReference type="Proteomes" id="UP000735302"/>
    </source>
</evidence>
<dbReference type="Proteomes" id="UP000735302">
    <property type="component" value="Unassembled WGS sequence"/>
</dbReference>
<gene>
    <name evidence="1" type="ORF">PoB_000317800</name>
</gene>
<protein>
    <submittedName>
        <fullName evidence="1">Uncharacterized protein</fullName>
    </submittedName>
</protein>
<organism evidence="1 2">
    <name type="scientific">Plakobranchus ocellatus</name>
    <dbReference type="NCBI Taxonomy" id="259542"/>
    <lineage>
        <taxon>Eukaryota</taxon>
        <taxon>Metazoa</taxon>
        <taxon>Spiralia</taxon>
        <taxon>Lophotrochozoa</taxon>
        <taxon>Mollusca</taxon>
        <taxon>Gastropoda</taxon>
        <taxon>Heterobranchia</taxon>
        <taxon>Euthyneura</taxon>
        <taxon>Panpulmonata</taxon>
        <taxon>Sacoglossa</taxon>
        <taxon>Placobranchoidea</taxon>
        <taxon>Plakobranchidae</taxon>
        <taxon>Plakobranchus</taxon>
    </lineage>
</organism>
<comment type="caution">
    <text evidence="1">The sequence shown here is derived from an EMBL/GenBank/DDBJ whole genome shotgun (WGS) entry which is preliminary data.</text>
</comment>
<reference evidence="1 2" key="1">
    <citation type="journal article" date="2021" name="Elife">
        <title>Chloroplast acquisition without the gene transfer in kleptoplastic sea slugs, Plakobranchus ocellatus.</title>
        <authorList>
            <person name="Maeda T."/>
            <person name="Takahashi S."/>
            <person name="Yoshida T."/>
            <person name="Shimamura S."/>
            <person name="Takaki Y."/>
            <person name="Nagai Y."/>
            <person name="Toyoda A."/>
            <person name="Suzuki Y."/>
            <person name="Arimoto A."/>
            <person name="Ishii H."/>
            <person name="Satoh N."/>
            <person name="Nishiyama T."/>
            <person name="Hasebe M."/>
            <person name="Maruyama T."/>
            <person name="Minagawa J."/>
            <person name="Obokata J."/>
            <person name="Shigenobu S."/>
        </authorList>
    </citation>
    <scope>NUCLEOTIDE SEQUENCE [LARGE SCALE GENOMIC DNA]</scope>
</reference>
<accession>A0AAV3Y338</accession>
<proteinExistence type="predicted"/>
<evidence type="ECO:0000313" key="1">
    <source>
        <dbReference type="EMBL" id="GFN76672.1"/>
    </source>
</evidence>